<keyword evidence="4" id="KW-1133">Transmembrane helix</keyword>
<feature type="domain" description="Ig-like" evidence="6">
    <location>
        <begin position="207"/>
        <end position="294"/>
    </location>
</feature>
<evidence type="ECO:0000313" key="7">
    <source>
        <dbReference type="EMBL" id="KAK3514809.1"/>
    </source>
</evidence>
<dbReference type="InterPro" id="IPR050208">
    <property type="entry name" value="MHC_class-I_related"/>
</dbReference>
<evidence type="ECO:0000256" key="4">
    <source>
        <dbReference type="SAM" id="Phobius"/>
    </source>
</evidence>
<proteinExistence type="inferred from homology"/>
<keyword evidence="1" id="KW-0325">Glycoprotein</keyword>
<evidence type="ECO:0000256" key="5">
    <source>
        <dbReference type="SAM" id="SignalP"/>
    </source>
</evidence>
<evidence type="ECO:0000256" key="3">
    <source>
        <dbReference type="SAM" id="MobiDB-lite"/>
    </source>
</evidence>
<dbReference type="PRINTS" id="PR01638">
    <property type="entry name" value="MHCCLASSI"/>
</dbReference>
<dbReference type="InterPro" id="IPR001039">
    <property type="entry name" value="MHC_I_a_a1/a2"/>
</dbReference>
<dbReference type="InterPro" id="IPR037055">
    <property type="entry name" value="MHC_I-like_Ag-recog_sf"/>
</dbReference>
<sequence length="449" mass="50463">MSRCGAVMKTLMFFTFSLHLSSAVTHSLQYFYTAVTPGINFPEFTTVGQVDGGQFVYYDSNIRKMIPKTEWIQRNEGEEYWNRETQTLQGTQETFKVDVDTLMQRFNHTGGVHTWQRMYGCELHDDGTVKGYSQWGYDGEDFISLDLNTVTYTAAKQQALITKNKWDPDTGYNEGRKNYLEKECIEWVKKYVTYGKHTLERKGTVYPPTASVIQKHSPSPEVVCHATGFFPKEVMISWRKDGEDVNEDVELRETLPNQDGSFQKRSILKVPAEELQKHTYTCVIQHSSLEEELVLEVPKGGGLMAIIVGVVVALVVLVAVVAGIMVWKKKNSGFKRAPVNEDSSSNNSSNKAYCKPLVDATQGALQQRSGNMLVEPEFTAAAILVPKLKTSWTSDEHTAKLGLDYIKDHLEEETSNQTPVDGSSASEEEDFFASTKPTRGQEGIKQLDG</sequence>
<dbReference type="InterPro" id="IPR013783">
    <property type="entry name" value="Ig-like_fold"/>
</dbReference>
<dbReference type="SUPFAM" id="SSF48726">
    <property type="entry name" value="Immunoglobulin"/>
    <property type="match status" value="1"/>
</dbReference>
<evidence type="ECO:0000256" key="1">
    <source>
        <dbReference type="ARBA" id="ARBA00023180"/>
    </source>
</evidence>
<dbReference type="InterPro" id="IPR011162">
    <property type="entry name" value="MHC_I/II-like_Ag-recog"/>
</dbReference>
<dbReference type="CDD" id="cd07698">
    <property type="entry name" value="IgC1_MHC_I_alpha3"/>
    <property type="match status" value="1"/>
</dbReference>
<keyword evidence="4" id="KW-0472">Membrane</keyword>
<keyword evidence="4" id="KW-0812">Transmembrane</keyword>
<dbReference type="InterPro" id="IPR011161">
    <property type="entry name" value="MHC_I-like_Ag-recog"/>
</dbReference>
<evidence type="ECO:0000256" key="2">
    <source>
        <dbReference type="RuleBase" id="RU004439"/>
    </source>
</evidence>
<reference evidence="7" key="1">
    <citation type="submission" date="2023-06" db="EMBL/GenBank/DDBJ databases">
        <title>Male Hemibagrus guttatus genome.</title>
        <authorList>
            <person name="Bian C."/>
        </authorList>
    </citation>
    <scope>NUCLEOTIDE SEQUENCE</scope>
    <source>
        <strain evidence="7">Male_cb2023</strain>
        <tissue evidence="7">Muscle</tissue>
    </source>
</reference>
<feature type="chain" id="PRO_5041993504" description="Ig-like domain-containing protein" evidence="5">
    <location>
        <begin position="24"/>
        <end position="449"/>
    </location>
</feature>
<dbReference type="Gene3D" id="2.60.40.10">
    <property type="entry name" value="Immunoglobulins"/>
    <property type="match status" value="1"/>
</dbReference>
<dbReference type="Proteomes" id="UP001274896">
    <property type="component" value="Unassembled WGS sequence"/>
</dbReference>
<organism evidence="7 8">
    <name type="scientific">Hemibagrus guttatus</name>
    <dbReference type="NCBI Taxonomy" id="175788"/>
    <lineage>
        <taxon>Eukaryota</taxon>
        <taxon>Metazoa</taxon>
        <taxon>Chordata</taxon>
        <taxon>Craniata</taxon>
        <taxon>Vertebrata</taxon>
        <taxon>Euteleostomi</taxon>
        <taxon>Actinopterygii</taxon>
        <taxon>Neopterygii</taxon>
        <taxon>Teleostei</taxon>
        <taxon>Ostariophysi</taxon>
        <taxon>Siluriformes</taxon>
        <taxon>Bagridae</taxon>
        <taxon>Hemibagrus</taxon>
    </lineage>
</organism>
<dbReference type="PROSITE" id="PS50835">
    <property type="entry name" value="IG_LIKE"/>
    <property type="match status" value="1"/>
</dbReference>
<name>A0AAE0Q640_9TELE</name>
<dbReference type="PANTHER" id="PTHR16675:SF237">
    <property type="entry name" value="MHC CLASS I ANTIGEN TRANSCRIPT VARIANT 1-RELATED"/>
    <property type="match status" value="1"/>
</dbReference>
<dbReference type="InterPro" id="IPR036179">
    <property type="entry name" value="Ig-like_dom_sf"/>
</dbReference>
<keyword evidence="8" id="KW-1185">Reference proteome</keyword>
<dbReference type="FunFam" id="3.30.500.10:FF:000001">
    <property type="entry name" value="H-2 class I histocompatibility antigen, alpha chain"/>
    <property type="match status" value="1"/>
</dbReference>
<dbReference type="Pfam" id="PF00129">
    <property type="entry name" value="MHC_I"/>
    <property type="match status" value="1"/>
</dbReference>
<comment type="caution">
    <text evidence="7">The sequence shown here is derived from an EMBL/GenBank/DDBJ whole genome shotgun (WGS) entry which is preliminary data.</text>
</comment>
<gene>
    <name evidence="7" type="ORF">QTP70_032428</name>
</gene>
<feature type="region of interest" description="Disordered" evidence="3">
    <location>
        <begin position="412"/>
        <end position="449"/>
    </location>
</feature>
<dbReference type="PANTHER" id="PTHR16675">
    <property type="entry name" value="MHC CLASS I-RELATED"/>
    <property type="match status" value="1"/>
</dbReference>
<dbReference type="SMART" id="SM00407">
    <property type="entry name" value="IGc1"/>
    <property type="match status" value="1"/>
</dbReference>
<dbReference type="AlphaFoldDB" id="A0AAE0Q640"/>
<dbReference type="GO" id="GO:0009897">
    <property type="term" value="C:external side of plasma membrane"/>
    <property type="evidence" value="ECO:0007669"/>
    <property type="project" value="TreeGrafter"/>
</dbReference>
<dbReference type="InterPro" id="IPR007110">
    <property type="entry name" value="Ig-like_dom"/>
</dbReference>
<dbReference type="EMBL" id="JAUCMX010000021">
    <property type="protein sequence ID" value="KAK3514809.1"/>
    <property type="molecule type" value="Genomic_DNA"/>
</dbReference>
<dbReference type="InterPro" id="IPR003597">
    <property type="entry name" value="Ig_C1-set"/>
</dbReference>
<dbReference type="SUPFAM" id="SSF54452">
    <property type="entry name" value="MHC antigen-recognition domain"/>
    <property type="match status" value="1"/>
</dbReference>
<evidence type="ECO:0000259" key="6">
    <source>
        <dbReference type="PROSITE" id="PS50835"/>
    </source>
</evidence>
<dbReference type="Pfam" id="PF07654">
    <property type="entry name" value="C1-set"/>
    <property type="match status" value="1"/>
</dbReference>
<dbReference type="Gene3D" id="3.30.500.10">
    <property type="entry name" value="MHC class I-like antigen recognition-like"/>
    <property type="match status" value="1"/>
</dbReference>
<feature type="signal peptide" evidence="5">
    <location>
        <begin position="1"/>
        <end position="23"/>
    </location>
</feature>
<dbReference type="GO" id="GO:0006955">
    <property type="term" value="P:immune response"/>
    <property type="evidence" value="ECO:0007669"/>
    <property type="project" value="TreeGrafter"/>
</dbReference>
<protein>
    <recommendedName>
        <fullName evidence="6">Ig-like domain-containing protein</fullName>
    </recommendedName>
</protein>
<feature type="transmembrane region" description="Helical" evidence="4">
    <location>
        <begin position="303"/>
        <end position="327"/>
    </location>
</feature>
<evidence type="ECO:0000313" key="8">
    <source>
        <dbReference type="Proteomes" id="UP001274896"/>
    </source>
</evidence>
<keyword evidence="5" id="KW-0732">Signal</keyword>
<accession>A0AAE0Q640</accession>
<dbReference type="GO" id="GO:0005615">
    <property type="term" value="C:extracellular space"/>
    <property type="evidence" value="ECO:0007669"/>
    <property type="project" value="TreeGrafter"/>
</dbReference>
<comment type="similarity">
    <text evidence="2">Belongs to the MHC class I family.</text>
</comment>